<dbReference type="EMBL" id="JAFNME010000005">
    <property type="protein sequence ID" value="MBO1248875.1"/>
    <property type="molecule type" value="Genomic_DNA"/>
</dbReference>
<evidence type="ECO:0000256" key="6">
    <source>
        <dbReference type="ARBA" id="ARBA00022833"/>
    </source>
</evidence>
<accession>A0A939GZ02</accession>
<dbReference type="Gene3D" id="3.60.140.10">
    <property type="entry name" value="CNF1/YfiH-like putative cysteine hydrolases"/>
    <property type="match status" value="1"/>
</dbReference>
<evidence type="ECO:0000256" key="9">
    <source>
        <dbReference type="ARBA" id="ARBA00049893"/>
    </source>
</evidence>
<evidence type="ECO:0000256" key="3">
    <source>
        <dbReference type="ARBA" id="ARBA00022679"/>
    </source>
</evidence>
<dbReference type="RefSeq" id="WP_207574423.1">
    <property type="nucleotide sequence ID" value="NZ_JAFNME010000005.1"/>
</dbReference>
<comment type="similarity">
    <text evidence="2 10">Belongs to the purine nucleoside phosphorylase YfiH/LACC1 family.</text>
</comment>
<evidence type="ECO:0000256" key="2">
    <source>
        <dbReference type="ARBA" id="ARBA00007353"/>
    </source>
</evidence>
<dbReference type="NCBIfam" id="TIGR00726">
    <property type="entry name" value="peptidoglycan editing factor PgeF"/>
    <property type="match status" value="1"/>
</dbReference>
<evidence type="ECO:0000256" key="4">
    <source>
        <dbReference type="ARBA" id="ARBA00022723"/>
    </source>
</evidence>
<name>A0A939GZ02_9BURK</name>
<keyword evidence="12" id="KW-1185">Reference proteome</keyword>
<evidence type="ECO:0000313" key="12">
    <source>
        <dbReference type="Proteomes" id="UP000664731"/>
    </source>
</evidence>
<dbReference type="AlphaFoldDB" id="A0A939GZ02"/>
<dbReference type="Proteomes" id="UP000664731">
    <property type="component" value="Unassembled WGS sequence"/>
</dbReference>
<gene>
    <name evidence="11" type="primary">pgeF</name>
    <name evidence="11" type="ORF">J1777_03350</name>
</gene>
<dbReference type="GO" id="GO:0016787">
    <property type="term" value="F:hydrolase activity"/>
    <property type="evidence" value="ECO:0007669"/>
    <property type="project" value="UniProtKB-KW"/>
</dbReference>
<dbReference type="InterPro" id="IPR003730">
    <property type="entry name" value="Cu_polyphenol_OxRdtase"/>
</dbReference>
<dbReference type="PANTHER" id="PTHR30616:SF2">
    <property type="entry name" value="PURINE NUCLEOSIDE PHOSPHORYLASE LACC1"/>
    <property type="match status" value="1"/>
</dbReference>
<comment type="catalytic activity">
    <reaction evidence="9">
        <text>S-methyl-5'-thioadenosine + phosphate = 5-(methylsulfanyl)-alpha-D-ribose 1-phosphate + adenine</text>
        <dbReference type="Rhea" id="RHEA:11852"/>
        <dbReference type="ChEBI" id="CHEBI:16708"/>
        <dbReference type="ChEBI" id="CHEBI:17509"/>
        <dbReference type="ChEBI" id="CHEBI:43474"/>
        <dbReference type="ChEBI" id="CHEBI:58533"/>
        <dbReference type="EC" id="2.4.2.28"/>
    </reaction>
    <physiologicalReaction direction="left-to-right" evidence="9">
        <dbReference type="Rhea" id="RHEA:11853"/>
    </physiologicalReaction>
</comment>
<dbReference type="SUPFAM" id="SSF64438">
    <property type="entry name" value="CNF1/YfiH-like putative cysteine hydrolases"/>
    <property type="match status" value="1"/>
</dbReference>
<keyword evidence="5" id="KW-0378">Hydrolase</keyword>
<comment type="catalytic activity">
    <reaction evidence="7">
        <text>adenosine + H2O + H(+) = inosine + NH4(+)</text>
        <dbReference type="Rhea" id="RHEA:24408"/>
        <dbReference type="ChEBI" id="CHEBI:15377"/>
        <dbReference type="ChEBI" id="CHEBI:15378"/>
        <dbReference type="ChEBI" id="CHEBI:16335"/>
        <dbReference type="ChEBI" id="CHEBI:17596"/>
        <dbReference type="ChEBI" id="CHEBI:28938"/>
        <dbReference type="EC" id="3.5.4.4"/>
    </reaction>
    <physiologicalReaction direction="left-to-right" evidence="7">
        <dbReference type="Rhea" id="RHEA:24409"/>
    </physiologicalReaction>
</comment>
<reference evidence="11" key="1">
    <citation type="submission" date="2021-03" db="EMBL/GenBank/DDBJ databases">
        <title>Comamonas denitrificans.</title>
        <authorList>
            <person name="Finster K."/>
        </authorList>
    </citation>
    <scope>NUCLEOTIDE SEQUENCE</scope>
    <source>
        <strain evidence="11">MM2021_4</strain>
    </source>
</reference>
<keyword evidence="6" id="KW-0862">Zinc</keyword>
<proteinExistence type="inferred from homology"/>
<keyword evidence="4" id="KW-0479">Metal-binding</keyword>
<evidence type="ECO:0000256" key="5">
    <source>
        <dbReference type="ARBA" id="ARBA00022801"/>
    </source>
</evidence>
<dbReference type="InterPro" id="IPR038371">
    <property type="entry name" value="Cu_polyphenol_OxRdtase_sf"/>
</dbReference>
<evidence type="ECO:0000256" key="1">
    <source>
        <dbReference type="ARBA" id="ARBA00000553"/>
    </source>
</evidence>
<comment type="catalytic activity">
    <reaction evidence="1">
        <text>inosine + phosphate = alpha-D-ribose 1-phosphate + hypoxanthine</text>
        <dbReference type="Rhea" id="RHEA:27646"/>
        <dbReference type="ChEBI" id="CHEBI:17368"/>
        <dbReference type="ChEBI" id="CHEBI:17596"/>
        <dbReference type="ChEBI" id="CHEBI:43474"/>
        <dbReference type="ChEBI" id="CHEBI:57720"/>
        <dbReference type="EC" id="2.4.2.1"/>
    </reaction>
    <physiologicalReaction direction="left-to-right" evidence="1">
        <dbReference type="Rhea" id="RHEA:27647"/>
    </physiologicalReaction>
</comment>
<dbReference type="InterPro" id="IPR011324">
    <property type="entry name" value="Cytotoxic_necrot_fac-like_cat"/>
</dbReference>
<evidence type="ECO:0000256" key="10">
    <source>
        <dbReference type="RuleBase" id="RU361274"/>
    </source>
</evidence>
<dbReference type="GO" id="GO:0017061">
    <property type="term" value="F:S-methyl-5-thioadenosine phosphorylase activity"/>
    <property type="evidence" value="ECO:0007669"/>
    <property type="project" value="UniProtKB-EC"/>
</dbReference>
<dbReference type="CDD" id="cd16833">
    <property type="entry name" value="YfiH"/>
    <property type="match status" value="1"/>
</dbReference>
<comment type="catalytic activity">
    <reaction evidence="8">
        <text>adenosine + phosphate = alpha-D-ribose 1-phosphate + adenine</text>
        <dbReference type="Rhea" id="RHEA:27642"/>
        <dbReference type="ChEBI" id="CHEBI:16335"/>
        <dbReference type="ChEBI" id="CHEBI:16708"/>
        <dbReference type="ChEBI" id="CHEBI:43474"/>
        <dbReference type="ChEBI" id="CHEBI:57720"/>
        <dbReference type="EC" id="2.4.2.1"/>
    </reaction>
    <physiologicalReaction direction="left-to-right" evidence="8">
        <dbReference type="Rhea" id="RHEA:27643"/>
    </physiologicalReaction>
</comment>
<dbReference type="Pfam" id="PF02578">
    <property type="entry name" value="Cu-oxidase_4"/>
    <property type="match status" value="1"/>
</dbReference>
<dbReference type="GO" id="GO:0005507">
    <property type="term" value="F:copper ion binding"/>
    <property type="evidence" value="ECO:0007669"/>
    <property type="project" value="TreeGrafter"/>
</dbReference>
<dbReference type="PANTHER" id="PTHR30616">
    <property type="entry name" value="UNCHARACTERIZED PROTEIN YFIH"/>
    <property type="match status" value="1"/>
</dbReference>
<evidence type="ECO:0000256" key="7">
    <source>
        <dbReference type="ARBA" id="ARBA00047989"/>
    </source>
</evidence>
<evidence type="ECO:0000313" key="11">
    <source>
        <dbReference type="EMBL" id="MBO1248875.1"/>
    </source>
</evidence>
<keyword evidence="3" id="KW-0808">Transferase</keyword>
<comment type="caution">
    <text evidence="11">The sequence shown here is derived from an EMBL/GenBank/DDBJ whole genome shotgun (WGS) entry which is preliminary data.</text>
</comment>
<sequence length="281" mass="29850">MKNANPLPPDWLLPDWPAIPGVFAVFTSRNGGVSQAPWDSLNLGDHVGDAPQAVMSNRQLFAAQLEQLAACPVTPHFLQQVHGVQVCQLPLAAAAARAFDACVSNAIGQACTIMVADCLPILIAHRELKIIGAAHAGWRGLAGQQSVGVVEQLWQAYCRLVEQQQATPHAAIAAATQVWLGPCIGPQAFEVGEEVVRAFTQAKAQAEACFLPGAAPGKWQADLAALARQRWQALGIDAIYGNDSSTGWCTVANPSRFFSHRRDSGIFGSTGRMAAAIVRTV</sequence>
<organism evidence="11 12">
    <name type="scientific">Comamonas denitrificans</name>
    <dbReference type="NCBI Taxonomy" id="117506"/>
    <lineage>
        <taxon>Bacteria</taxon>
        <taxon>Pseudomonadati</taxon>
        <taxon>Pseudomonadota</taxon>
        <taxon>Betaproteobacteria</taxon>
        <taxon>Burkholderiales</taxon>
        <taxon>Comamonadaceae</taxon>
        <taxon>Comamonas</taxon>
    </lineage>
</organism>
<evidence type="ECO:0000256" key="8">
    <source>
        <dbReference type="ARBA" id="ARBA00048968"/>
    </source>
</evidence>
<protein>
    <recommendedName>
        <fullName evidence="10">Purine nucleoside phosphorylase</fullName>
    </recommendedName>
</protein>